<accession>A0ABD5R7M7</accession>
<organism evidence="1 2">
    <name type="scientific">Salinirubrum litoreum</name>
    <dbReference type="NCBI Taxonomy" id="1126234"/>
    <lineage>
        <taxon>Archaea</taxon>
        <taxon>Methanobacteriati</taxon>
        <taxon>Methanobacteriota</taxon>
        <taxon>Stenosarchaea group</taxon>
        <taxon>Halobacteria</taxon>
        <taxon>Halobacteriales</taxon>
        <taxon>Haloferacaceae</taxon>
        <taxon>Salinirubrum</taxon>
    </lineage>
</organism>
<gene>
    <name evidence="1" type="ORF">ACFPJ5_03620</name>
</gene>
<dbReference type="RefSeq" id="WP_227228620.1">
    <property type="nucleotide sequence ID" value="NZ_JAJCVJ010000001.1"/>
</dbReference>
<dbReference type="EMBL" id="JBHSKX010000001">
    <property type="protein sequence ID" value="MFC5366013.1"/>
    <property type="molecule type" value="Genomic_DNA"/>
</dbReference>
<dbReference type="Proteomes" id="UP001596201">
    <property type="component" value="Unassembled WGS sequence"/>
</dbReference>
<reference evidence="1 2" key="1">
    <citation type="journal article" date="2019" name="Int. J. Syst. Evol. Microbiol.">
        <title>The Global Catalogue of Microorganisms (GCM) 10K type strain sequencing project: providing services to taxonomists for standard genome sequencing and annotation.</title>
        <authorList>
            <consortium name="The Broad Institute Genomics Platform"/>
            <consortium name="The Broad Institute Genome Sequencing Center for Infectious Disease"/>
            <person name="Wu L."/>
            <person name="Ma J."/>
        </authorList>
    </citation>
    <scope>NUCLEOTIDE SEQUENCE [LARGE SCALE GENOMIC DNA]</scope>
    <source>
        <strain evidence="1 2">CGMCC 1.12237</strain>
    </source>
</reference>
<evidence type="ECO:0000313" key="1">
    <source>
        <dbReference type="EMBL" id="MFC5366013.1"/>
    </source>
</evidence>
<evidence type="ECO:0000313" key="2">
    <source>
        <dbReference type="Proteomes" id="UP001596201"/>
    </source>
</evidence>
<keyword evidence="2" id="KW-1185">Reference proteome</keyword>
<proteinExistence type="predicted"/>
<dbReference type="AlphaFoldDB" id="A0ABD5R7M7"/>
<protein>
    <submittedName>
        <fullName evidence="1">Uncharacterized protein</fullName>
    </submittedName>
</protein>
<name>A0ABD5R7M7_9EURY</name>
<sequence length="191" mass="21138">MNDARQLGTNVLVLAPSLSSVSTERCVEQVEALGPAETPILDLTFTDSPDRRIETWQRRLSTPPPAIEVVAVGRTRGSTDPNDGSVRYGADGRFGARTIDDPRDMTGIGIAVTETFDRWSAWDRAVVRVGELTTLLQYAETSTVFRFLHVLTNRLTEANAVAFFRLAPDAHDEQTVGTLFQLFDDAIRIEE</sequence>
<dbReference type="InterPro" id="IPR055927">
    <property type="entry name" value="DUF7504"/>
</dbReference>
<dbReference type="Pfam" id="PF24336">
    <property type="entry name" value="DUF7504"/>
    <property type="match status" value="1"/>
</dbReference>
<comment type="caution">
    <text evidence="1">The sequence shown here is derived from an EMBL/GenBank/DDBJ whole genome shotgun (WGS) entry which is preliminary data.</text>
</comment>